<dbReference type="Proteomes" id="UP001597301">
    <property type="component" value="Unassembled WGS sequence"/>
</dbReference>
<dbReference type="SUPFAM" id="SSF52518">
    <property type="entry name" value="Thiamin diphosphate-binding fold (THDP-binding)"/>
    <property type="match status" value="1"/>
</dbReference>
<dbReference type="Gene3D" id="3.40.50.970">
    <property type="match status" value="1"/>
</dbReference>
<evidence type="ECO:0000259" key="4">
    <source>
        <dbReference type="Pfam" id="PF00456"/>
    </source>
</evidence>
<keyword evidence="3" id="KW-0786">Thiamine pyrophosphate</keyword>
<proteinExistence type="inferred from homology"/>
<gene>
    <name evidence="5" type="ORF">ACFSCZ_14370</name>
</gene>
<comment type="caution">
    <text evidence="5">The sequence shown here is derived from an EMBL/GenBank/DDBJ whole genome shotgun (WGS) entry which is preliminary data.</text>
</comment>
<comment type="cofactor">
    <cofactor evidence="1">
        <name>thiamine diphosphate</name>
        <dbReference type="ChEBI" id="CHEBI:58937"/>
    </cofactor>
</comment>
<protein>
    <submittedName>
        <fullName evidence="5">Transketolase</fullName>
    </submittedName>
</protein>
<evidence type="ECO:0000313" key="5">
    <source>
        <dbReference type="EMBL" id="MFD1707907.1"/>
    </source>
</evidence>
<name>A0ABW4KLH3_9BACI</name>
<comment type="similarity">
    <text evidence="2">Belongs to the transketolase family.</text>
</comment>
<organism evidence="5 6">
    <name type="scientific">Siminovitchia sediminis</name>
    <dbReference type="NCBI Taxonomy" id="1274353"/>
    <lineage>
        <taxon>Bacteria</taxon>
        <taxon>Bacillati</taxon>
        <taxon>Bacillota</taxon>
        <taxon>Bacilli</taxon>
        <taxon>Bacillales</taxon>
        <taxon>Bacillaceae</taxon>
        <taxon>Siminovitchia</taxon>
    </lineage>
</organism>
<evidence type="ECO:0000256" key="1">
    <source>
        <dbReference type="ARBA" id="ARBA00001964"/>
    </source>
</evidence>
<sequence length="283" mass="31962">MKTEIIEKDTLDFLYDRAKFIRLETVRLVDIAKSGHYTSVFSCAEVFSALYYRILNIDPNNPDWTDRDRFVLSKGHAAIGLYPVLAELGYFPKEWLDSYTRVGSPLGDHPDMRKVPGIDFSSGSLGHGLSVSVGMALGGRIDDRDFKVYCMLGDGELNEGQIWEAAMSAGNFKLSNLIAIVDRNQMSLDGFTEDIMPVNPIDEKFKAFGWNTYEVDGHDIKSLLETFQHVEEHKNEKPTVIIAHTLKGKGVKGMELNNDWHLGYLSEADRKRVEEEILHASNK</sequence>
<dbReference type="InterPro" id="IPR029061">
    <property type="entry name" value="THDP-binding"/>
</dbReference>
<reference evidence="6" key="1">
    <citation type="journal article" date="2019" name="Int. J. Syst. Evol. Microbiol.">
        <title>The Global Catalogue of Microorganisms (GCM) 10K type strain sequencing project: providing services to taxonomists for standard genome sequencing and annotation.</title>
        <authorList>
            <consortium name="The Broad Institute Genomics Platform"/>
            <consortium name="The Broad Institute Genome Sequencing Center for Infectious Disease"/>
            <person name="Wu L."/>
            <person name="Ma J."/>
        </authorList>
    </citation>
    <scope>NUCLEOTIDE SEQUENCE [LARGE SCALE GENOMIC DNA]</scope>
    <source>
        <strain evidence="6">CGMCC 1.12295</strain>
    </source>
</reference>
<dbReference type="RefSeq" id="WP_380774773.1">
    <property type="nucleotide sequence ID" value="NZ_JBHUEO010000048.1"/>
</dbReference>
<dbReference type="CDD" id="cd02012">
    <property type="entry name" value="TPP_TK"/>
    <property type="match status" value="1"/>
</dbReference>
<dbReference type="PANTHER" id="PTHR47514">
    <property type="entry name" value="TRANSKETOLASE N-TERMINAL SECTION-RELATED"/>
    <property type="match status" value="1"/>
</dbReference>
<accession>A0ABW4KLH3</accession>
<dbReference type="Pfam" id="PF00456">
    <property type="entry name" value="Transketolase_N"/>
    <property type="match status" value="1"/>
</dbReference>
<dbReference type="InterPro" id="IPR005474">
    <property type="entry name" value="Transketolase_N"/>
</dbReference>
<dbReference type="PANTHER" id="PTHR47514:SF1">
    <property type="entry name" value="TRANSKETOLASE N-TERMINAL SECTION-RELATED"/>
    <property type="match status" value="1"/>
</dbReference>
<keyword evidence="6" id="KW-1185">Reference proteome</keyword>
<evidence type="ECO:0000256" key="2">
    <source>
        <dbReference type="ARBA" id="ARBA00007131"/>
    </source>
</evidence>
<dbReference type="EMBL" id="JBHUEO010000048">
    <property type="protein sequence ID" value="MFD1707907.1"/>
    <property type="molecule type" value="Genomic_DNA"/>
</dbReference>
<feature type="domain" description="Transketolase N-terminal" evidence="4">
    <location>
        <begin position="18"/>
        <end position="273"/>
    </location>
</feature>
<evidence type="ECO:0000256" key="3">
    <source>
        <dbReference type="ARBA" id="ARBA00023052"/>
    </source>
</evidence>
<evidence type="ECO:0000313" key="6">
    <source>
        <dbReference type="Proteomes" id="UP001597301"/>
    </source>
</evidence>